<accession>A0ABD2N086</accession>
<evidence type="ECO:0000313" key="2">
    <source>
        <dbReference type="EMBL" id="KAL3272130.1"/>
    </source>
</evidence>
<dbReference type="EMBL" id="JABFTP020000042">
    <property type="protein sequence ID" value="KAL3272130.1"/>
    <property type="molecule type" value="Genomic_DNA"/>
</dbReference>
<evidence type="ECO:0000313" key="3">
    <source>
        <dbReference type="Proteomes" id="UP001516400"/>
    </source>
</evidence>
<keyword evidence="3" id="KW-1185">Reference proteome</keyword>
<gene>
    <name evidence="2" type="ORF">HHI36_022615</name>
</gene>
<proteinExistence type="predicted"/>
<sequence length="124" mass="14332">MKMKYFRYRNTDLRIDNDGYEAVISKIETEEDDITIVHELIDANGKVLHERKSLEDSLKEEILKFLQFKEDQRTNSFRKHRAKLFAQLAAATILKCAISASSGNYQKNPDVKKSSPECEVNSFS</sequence>
<dbReference type="AlphaFoldDB" id="A0ABD2N086"/>
<organism evidence="2 3">
    <name type="scientific">Cryptolaemus montrouzieri</name>
    <dbReference type="NCBI Taxonomy" id="559131"/>
    <lineage>
        <taxon>Eukaryota</taxon>
        <taxon>Metazoa</taxon>
        <taxon>Ecdysozoa</taxon>
        <taxon>Arthropoda</taxon>
        <taxon>Hexapoda</taxon>
        <taxon>Insecta</taxon>
        <taxon>Pterygota</taxon>
        <taxon>Neoptera</taxon>
        <taxon>Endopterygota</taxon>
        <taxon>Coleoptera</taxon>
        <taxon>Polyphaga</taxon>
        <taxon>Cucujiformia</taxon>
        <taxon>Coccinelloidea</taxon>
        <taxon>Coccinellidae</taxon>
        <taxon>Scymninae</taxon>
        <taxon>Scymnini</taxon>
        <taxon>Cryptolaemus</taxon>
    </lineage>
</organism>
<name>A0ABD2N086_9CUCU</name>
<protein>
    <submittedName>
        <fullName evidence="2">Uncharacterized protein</fullName>
    </submittedName>
</protein>
<evidence type="ECO:0000256" key="1">
    <source>
        <dbReference type="SAM" id="MobiDB-lite"/>
    </source>
</evidence>
<reference evidence="2 3" key="1">
    <citation type="journal article" date="2021" name="BMC Biol.">
        <title>Horizontally acquired antibacterial genes associated with adaptive radiation of ladybird beetles.</title>
        <authorList>
            <person name="Li H.S."/>
            <person name="Tang X.F."/>
            <person name="Huang Y.H."/>
            <person name="Xu Z.Y."/>
            <person name="Chen M.L."/>
            <person name="Du X.Y."/>
            <person name="Qiu B.Y."/>
            <person name="Chen P.T."/>
            <person name="Zhang W."/>
            <person name="Slipinski A."/>
            <person name="Escalona H.E."/>
            <person name="Waterhouse R.M."/>
            <person name="Zwick A."/>
            <person name="Pang H."/>
        </authorList>
    </citation>
    <scope>NUCLEOTIDE SEQUENCE [LARGE SCALE GENOMIC DNA]</scope>
    <source>
        <strain evidence="2">SYSU2018</strain>
    </source>
</reference>
<dbReference type="Proteomes" id="UP001516400">
    <property type="component" value="Unassembled WGS sequence"/>
</dbReference>
<feature type="region of interest" description="Disordered" evidence="1">
    <location>
        <begin position="102"/>
        <end position="124"/>
    </location>
</feature>
<comment type="caution">
    <text evidence="2">The sequence shown here is derived from an EMBL/GenBank/DDBJ whole genome shotgun (WGS) entry which is preliminary data.</text>
</comment>